<keyword evidence="2" id="KW-1185">Reference proteome</keyword>
<proteinExistence type="predicted"/>
<reference evidence="1 2" key="1">
    <citation type="submission" date="2022-12" db="EMBL/GenBank/DDBJ databases">
        <title>Chromosome-level genome of Tegillarca granosa.</title>
        <authorList>
            <person name="Kim J."/>
        </authorList>
    </citation>
    <scope>NUCLEOTIDE SEQUENCE [LARGE SCALE GENOMIC DNA]</scope>
    <source>
        <strain evidence="1">Teg-2019</strain>
        <tissue evidence="1">Adductor muscle</tissue>
    </source>
</reference>
<sequence>MKSKGAGIQNHNDHDFVFDGGLHSNSRAAIVKEILIYLLYERQQIPLPFEHIKRELKVMRENEENDTDKSVRLCFSFAGLVKSY</sequence>
<gene>
    <name evidence="1" type="ORF">KUTeg_013598</name>
</gene>
<evidence type="ECO:0000313" key="1">
    <source>
        <dbReference type="EMBL" id="KAJ8308724.1"/>
    </source>
</evidence>
<protein>
    <submittedName>
        <fullName evidence="1">Uncharacterized protein</fullName>
    </submittedName>
</protein>
<name>A0ABQ9EU58_TEGGR</name>
<dbReference type="Proteomes" id="UP001217089">
    <property type="component" value="Unassembled WGS sequence"/>
</dbReference>
<dbReference type="EMBL" id="JARBDR010000657">
    <property type="protein sequence ID" value="KAJ8308724.1"/>
    <property type="molecule type" value="Genomic_DNA"/>
</dbReference>
<dbReference type="Gene3D" id="3.30.900.20">
    <property type="match status" value="1"/>
</dbReference>
<dbReference type="InterPro" id="IPR053729">
    <property type="entry name" value="MAD2L1BP_domain_sf"/>
</dbReference>
<evidence type="ECO:0000313" key="2">
    <source>
        <dbReference type="Proteomes" id="UP001217089"/>
    </source>
</evidence>
<comment type="caution">
    <text evidence="1">The sequence shown here is derived from an EMBL/GenBank/DDBJ whole genome shotgun (WGS) entry which is preliminary data.</text>
</comment>
<accession>A0ABQ9EU58</accession>
<organism evidence="1 2">
    <name type="scientific">Tegillarca granosa</name>
    <name type="common">Malaysian cockle</name>
    <name type="synonym">Anadara granosa</name>
    <dbReference type="NCBI Taxonomy" id="220873"/>
    <lineage>
        <taxon>Eukaryota</taxon>
        <taxon>Metazoa</taxon>
        <taxon>Spiralia</taxon>
        <taxon>Lophotrochozoa</taxon>
        <taxon>Mollusca</taxon>
        <taxon>Bivalvia</taxon>
        <taxon>Autobranchia</taxon>
        <taxon>Pteriomorphia</taxon>
        <taxon>Arcoida</taxon>
        <taxon>Arcoidea</taxon>
        <taxon>Arcidae</taxon>
        <taxon>Tegillarca</taxon>
    </lineage>
</organism>